<dbReference type="Proteomes" id="UP000001973">
    <property type="component" value="Chromosome"/>
</dbReference>
<dbReference type="KEGG" id="sco:SCO0227"/>
<dbReference type="EMBL" id="AL645882">
    <property type="protein sequence ID" value="CAB53267.1"/>
    <property type="molecule type" value="Genomic_DNA"/>
</dbReference>
<dbReference type="HOGENOM" id="CLU_2048346_0_0_11"/>
<keyword evidence="3" id="KW-1185">Reference proteome</keyword>
<evidence type="ECO:0000313" key="2">
    <source>
        <dbReference type="EMBL" id="CAB53267.1"/>
    </source>
</evidence>
<gene>
    <name evidence="2" type="ordered locus">SCO0227</name>
    <name evidence="2" type="ORF">SCJ9A.06c</name>
</gene>
<dbReference type="AlphaFoldDB" id="Q9S1R4"/>
<dbReference type="InParanoid" id="Q9S1R4"/>
<feature type="region of interest" description="Disordered" evidence="1">
    <location>
        <begin position="1"/>
        <end position="31"/>
    </location>
</feature>
<dbReference type="PIR" id="T37142">
    <property type="entry name" value="T37142"/>
</dbReference>
<reference evidence="2 3" key="1">
    <citation type="journal article" date="1996" name="Mol. Microbiol.">
        <title>A set of ordered cosmids and a detailed genetic and physical map for the 8 Mb Streptomyces coelicolor A3(2) chromosome.</title>
        <authorList>
            <person name="Redenbach M."/>
            <person name="Kieser H.M."/>
            <person name="Denapaite D."/>
            <person name="Eichner A."/>
            <person name="Cullum J."/>
            <person name="Kinashi H."/>
            <person name="Hopwood D.A."/>
        </authorList>
    </citation>
    <scope>NUCLEOTIDE SEQUENCE [LARGE SCALE GENOMIC DNA]</scope>
    <source>
        <strain evidence="3">ATCC BAA-471 / A3(2) / M145</strain>
    </source>
</reference>
<accession>Q9S1R4</accession>
<proteinExistence type="predicted"/>
<protein>
    <submittedName>
        <fullName evidence="2">Uncharacterized protein</fullName>
    </submittedName>
</protein>
<reference evidence="2 3" key="2">
    <citation type="journal article" date="2002" name="Nature">
        <title>Complete genome sequence of the model actinomycete Streptomyces coelicolor A3(2).</title>
        <authorList>
            <person name="Bentley S.D."/>
            <person name="Chater K.F."/>
            <person name="Cerdeno-Tarraga A.M."/>
            <person name="Challis G.L."/>
            <person name="Thomson N.R."/>
            <person name="James K.D."/>
            <person name="Harris D.E."/>
            <person name="Quail M.A."/>
            <person name="Kieser H."/>
            <person name="Harper D."/>
            <person name="Bateman A."/>
            <person name="Brown S."/>
            <person name="Chandra G."/>
            <person name="Chen C.W."/>
            <person name="Collins M."/>
            <person name="Cronin A."/>
            <person name="Fraser A."/>
            <person name="Goble A."/>
            <person name="Hidalgo J."/>
            <person name="Hornsby T."/>
            <person name="Howarth S."/>
            <person name="Huang C.H."/>
            <person name="Kieser T."/>
            <person name="Larke L."/>
            <person name="Murphy L."/>
            <person name="Oliver K."/>
            <person name="O'Neil S."/>
            <person name="Rabbinowitsch E."/>
            <person name="Rajandream M.A."/>
            <person name="Rutherford K."/>
            <person name="Rutter S."/>
            <person name="Seeger K."/>
            <person name="Saunders D."/>
            <person name="Sharp S."/>
            <person name="Squares R."/>
            <person name="Squares S."/>
            <person name="Taylor K."/>
            <person name="Warren T."/>
            <person name="Wietzorrek A."/>
            <person name="Woodward J."/>
            <person name="Barrell B.G."/>
            <person name="Parkhill J."/>
            <person name="Hopwood D.A."/>
        </authorList>
    </citation>
    <scope>NUCLEOTIDE SEQUENCE [LARGE SCALE GENOMIC DNA]</scope>
    <source>
        <strain evidence="3">ATCC BAA-471 / A3(2) / M145</strain>
    </source>
</reference>
<name>Q9S1R4_STRCO</name>
<sequence>MTRSAEPVEQGVESLGQRLRTAPLRQPGGGGTQMRQLLGRDAVQSDAEGGVRLVRGVVHGSQFDDQIAEEPGGEGAVQGESVMFVQVREQGEDPLVAAQHRLGPTGERCRQQASGEQAPG</sequence>
<dbReference type="EMBL" id="AL939104">
    <property type="protein sequence ID" value="CAB53267.1"/>
    <property type="molecule type" value="Genomic_DNA"/>
</dbReference>
<evidence type="ECO:0000313" key="3">
    <source>
        <dbReference type="Proteomes" id="UP000001973"/>
    </source>
</evidence>
<evidence type="ECO:0000256" key="1">
    <source>
        <dbReference type="SAM" id="MobiDB-lite"/>
    </source>
</evidence>
<organism evidence="2 3">
    <name type="scientific">Streptomyces coelicolor (strain ATCC BAA-471 / A3(2) / M145)</name>
    <dbReference type="NCBI Taxonomy" id="100226"/>
    <lineage>
        <taxon>Bacteria</taxon>
        <taxon>Bacillati</taxon>
        <taxon>Actinomycetota</taxon>
        <taxon>Actinomycetes</taxon>
        <taxon>Kitasatosporales</taxon>
        <taxon>Streptomycetaceae</taxon>
        <taxon>Streptomyces</taxon>
        <taxon>Streptomyces albidoflavus group</taxon>
    </lineage>
</organism>
<dbReference type="PaxDb" id="100226-SCO0227"/>